<accession>A0ABW0WHU0</accession>
<dbReference type="RefSeq" id="WP_344348846.1">
    <property type="nucleotide sequence ID" value="NZ_BAAASM010000020.1"/>
</dbReference>
<keyword evidence="2" id="KW-1185">Reference proteome</keyword>
<evidence type="ECO:0000313" key="1">
    <source>
        <dbReference type="EMBL" id="MFC5656897.1"/>
    </source>
</evidence>
<comment type="caution">
    <text evidence="1">The sequence shown here is derived from an EMBL/GenBank/DDBJ whole genome shotgun (WGS) entry which is preliminary data.</text>
</comment>
<dbReference type="NCBIfam" id="NF038131">
    <property type="entry name" value="choice_anch_K"/>
    <property type="match status" value="1"/>
</dbReference>
<proteinExistence type="predicted"/>
<protein>
    <submittedName>
        <fullName evidence="1">Choice-of-anchor K domain-containing protein</fullName>
    </submittedName>
</protein>
<evidence type="ECO:0000313" key="2">
    <source>
        <dbReference type="Proteomes" id="UP001596065"/>
    </source>
</evidence>
<sequence>MGLIKATGTFTGTSVDLPGLTGVNTNEIRWGQPATPGGEVSGYDFVEYEMEANLGGREIPIGEFTHHNHPIYLSGQSQFWVYLTIKVYFENGDFYHDINVRLRHDETPNQGSHPNDVVKWEVIHEPEKVYIDGNEYNVEITGFRKPGEKQSKPNFDVPEGGKDTAYLYARFQRAAPQAS</sequence>
<dbReference type="InterPro" id="IPR047995">
    <property type="entry name" value="Choice_anch_K"/>
</dbReference>
<name>A0ABW0WHU0_STRNO</name>
<gene>
    <name evidence="1" type="ORF">ACFP3J_15565</name>
</gene>
<dbReference type="Proteomes" id="UP001596065">
    <property type="component" value="Unassembled WGS sequence"/>
</dbReference>
<organism evidence="1 2">
    <name type="scientific">Streptomyces nogalater</name>
    <dbReference type="NCBI Taxonomy" id="38314"/>
    <lineage>
        <taxon>Bacteria</taxon>
        <taxon>Bacillati</taxon>
        <taxon>Actinomycetota</taxon>
        <taxon>Actinomycetes</taxon>
        <taxon>Kitasatosporales</taxon>
        <taxon>Streptomycetaceae</taxon>
        <taxon>Streptomyces</taxon>
    </lineage>
</organism>
<dbReference type="EMBL" id="JBHSOE010000022">
    <property type="protein sequence ID" value="MFC5656897.1"/>
    <property type="molecule type" value="Genomic_DNA"/>
</dbReference>
<reference evidence="2" key="1">
    <citation type="journal article" date="2019" name="Int. J. Syst. Evol. Microbiol.">
        <title>The Global Catalogue of Microorganisms (GCM) 10K type strain sequencing project: providing services to taxonomists for standard genome sequencing and annotation.</title>
        <authorList>
            <consortium name="The Broad Institute Genomics Platform"/>
            <consortium name="The Broad Institute Genome Sequencing Center for Infectious Disease"/>
            <person name="Wu L."/>
            <person name="Ma J."/>
        </authorList>
    </citation>
    <scope>NUCLEOTIDE SEQUENCE [LARGE SCALE GENOMIC DNA]</scope>
    <source>
        <strain evidence="2">KCTC 5701</strain>
    </source>
</reference>